<proteinExistence type="predicted"/>
<dbReference type="Pfam" id="PF08268">
    <property type="entry name" value="FBA_3"/>
    <property type="match status" value="1"/>
</dbReference>
<dbReference type="Proteomes" id="UP001396334">
    <property type="component" value="Unassembled WGS sequence"/>
</dbReference>
<dbReference type="EMBL" id="JBBPBN010000028">
    <property type="protein sequence ID" value="KAK9007029.1"/>
    <property type="molecule type" value="Genomic_DNA"/>
</dbReference>
<name>A0ABR2R2M9_9ROSI</name>
<dbReference type="InterPro" id="IPR013187">
    <property type="entry name" value="F-box-assoc_dom_typ3"/>
</dbReference>
<accession>A0ABR2R2M9</accession>
<evidence type="ECO:0000259" key="1">
    <source>
        <dbReference type="Pfam" id="PF08268"/>
    </source>
</evidence>
<evidence type="ECO:0000313" key="3">
    <source>
        <dbReference type="Proteomes" id="UP001396334"/>
    </source>
</evidence>
<dbReference type="InterPro" id="IPR050796">
    <property type="entry name" value="SCF_F-box_component"/>
</dbReference>
<dbReference type="PANTHER" id="PTHR31672">
    <property type="entry name" value="BNACNNG10540D PROTEIN"/>
    <property type="match status" value="1"/>
</dbReference>
<dbReference type="NCBIfam" id="TIGR01640">
    <property type="entry name" value="F_box_assoc_1"/>
    <property type="match status" value="1"/>
</dbReference>
<dbReference type="PANTHER" id="PTHR31672:SF13">
    <property type="entry name" value="F-BOX PROTEIN CPR30-LIKE"/>
    <property type="match status" value="1"/>
</dbReference>
<protein>
    <recommendedName>
        <fullName evidence="1">F-box associated beta-propeller type 3 domain-containing protein</fullName>
    </recommendedName>
</protein>
<comment type="caution">
    <text evidence="2">The sequence shown here is derived from an EMBL/GenBank/DDBJ whole genome shotgun (WGS) entry which is preliminary data.</text>
</comment>
<feature type="domain" description="F-box associated beta-propeller type 3" evidence="1">
    <location>
        <begin position="159"/>
        <end position="399"/>
    </location>
</feature>
<evidence type="ECO:0000313" key="2">
    <source>
        <dbReference type="EMBL" id="KAK9007029.1"/>
    </source>
</evidence>
<keyword evidence="3" id="KW-1185">Reference proteome</keyword>
<sequence length="438" mass="49530">MFTITACSCLIVSAEDEGQLTWKNNELWEVQGPMVRQEMVSREHVGERSLDVNVSIVRHDIEVTQESENAYHMLDIAMVDPLENVEPQLALITTPKVEFLQYNGRYKKTSKVGCKQFYESDSGNPQKTPGKVPAEIQYWKNGKVNYSFHYHNDGFDELKQIQLPVFGCSTRTTGLNSCNGLICLDLFHCEILNFVVWNPSIQKYIFLPQLSISEDAELTFGFGFDSRTNDYKLLIVGVEENDGSWIQPYLFSLNENCWKRVTAIPPNYTFYAVTVAIEIKVPFVNGAVHWIGYQTRNDSGFSNVILGFDFSVEESMVINLSESLIGLWPGCLTIMKYGESSIAVILTPLHGDLHELWVMKEYGVVESWTKVLAWTLTSPIQSKRTPRVLGFRKNGEVLLEVDRGKMTSLDLNCQKKEPLVVEGVEVATTGITLEGGYI</sequence>
<gene>
    <name evidence="2" type="ORF">V6N11_019357</name>
</gene>
<dbReference type="InterPro" id="IPR017451">
    <property type="entry name" value="F-box-assoc_interact_dom"/>
</dbReference>
<organism evidence="2 3">
    <name type="scientific">Hibiscus sabdariffa</name>
    <name type="common">roselle</name>
    <dbReference type="NCBI Taxonomy" id="183260"/>
    <lineage>
        <taxon>Eukaryota</taxon>
        <taxon>Viridiplantae</taxon>
        <taxon>Streptophyta</taxon>
        <taxon>Embryophyta</taxon>
        <taxon>Tracheophyta</taxon>
        <taxon>Spermatophyta</taxon>
        <taxon>Magnoliopsida</taxon>
        <taxon>eudicotyledons</taxon>
        <taxon>Gunneridae</taxon>
        <taxon>Pentapetalae</taxon>
        <taxon>rosids</taxon>
        <taxon>malvids</taxon>
        <taxon>Malvales</taxon>
        <taxon>Malvaceae</taxon>
        <taxon>Malvoideae</taxon>
        <taxon>Hibiscus</taxon>
    </lineage>
</organism>
<reference evidence="2 3" key="1">
    <citation type="journal article" date="2024" name="G3 (Bethesda)">
        <title>Genome assembly of Hibiscus sabdariffa L. provides insights into metabolisms of medicinal natural products.</title>
        <authorList>
            <person name="Kim T."/>
        </authorList>
    </citation>
    <scope>NUCLEOTIDE SEQUENCE [LARGE SCALE GENOMIC DNA]</scope>
    <source>
        <strain evidence="2">TK-2024</strain>
        <tissue evidence="2">Old leaves</tissue>
    </source>
</reference>